<evidence type="ECO:0000313" key="3">
    <source>
        <dbReference type="Proteomes" id="UP000017396"/>
    </source>
</evidence>
<dbReference type="EMBL" id="CP003587">
    <property type="protein sequence ID" value="AGY57713.1"/>
    <property type="molecule type" value="Genomic_DNA"/>
</dbReference>
<dbReference type="Pfam" id="PF20711">
    <property type="entry name" value="DUF6825"/>
    <property type="match status" value="1"/>
</dbReference>
<name>U5QFQ8_GLOK1</name>
<keyword evidence="3" id="KW-1185">Reference proteome</keyword>
<evidence type="ECO:0000256" key="1">
    <source>
        <dbReference type="SAM" id="Coils"/>
    </source>
</evidence>
<evidence type="ECO:0000313" key="2">
    <source>
        <dbReference type="EMBL" id="AGY57713.1"/>
    </source>
</evidence>
<dbReference type="eggNOG" id="COG3937">
    <property type="taxonomic scope" value="Bacteria"/>
</dbReference>
<dbReference type="HOGENOM" id="CLU_172624_0_0_3"/>
<dbReference type="GO" id="GO:0010027">
    <property type="term" value="P:thylakoid membrane organization"/>
    <property type="evidence" value="ECO:0007669"/>
    <property type="project" value="InterPro"/>
</dbReference>
<dbReference type="OrthoDB" id="531776at2"/>
<gene>
    <name evidence="2" type="ORF">GKIL_1467</name>
</gene>
<reference evidence="2 3" key="1">
    <citation type="journal article" date="2013" name="PLoS ONE">
        <title>Cultivation and Complete Genome Sequencing of Gloeobacter kilaueensis sp. nov., from a Lava Cave in Kilauea Caldera, Hawai'i.</title>
        <authorList>
            <person name="Saw J.H."/>
            <person name="Schatz M."/>
            <person name="Brown M.V."/>
            <person name="Kunkel D.D."/>
            <person name="Foster J.S."/>
            <person name="Shick H."/>
            <person name="Christensen S."/>
            <person name="Hou S."/>
            <person name="Wan X."/>
            <person name="Donachie S.P."/>
        </authorList>
    </citation>
    <scope>NUCLEOTIDE SEQUENCE [LARGE SCALE GENOMIC DNA]</scope>
    <source>
        <strain evidence="3">JS</strain>
    </source>
</reference>
<dbReference type="STRING" id="1183438.GKIL_1467"/>
<accession>U5QFQ8</accession>
<dbReference type="PANTHER" id="PTHR35745">
    <property type="entry name" value="BNACNNG14650D PROTEIN"/>
    <property type="match status" value="1"/>
</dbReference>
<dbReference type="Proteomes" id="UP000017396">
    <property type="component" value="Chromosome"/>
</dbReference>
<keyword evidence="1" id="KW-0175">Coiled coil</keyword>
<dbReference type="AlphaFoldDB" id="U5QFQ8"/>
<dbReference type="PANTHER" id="PTHR35745:SF1">
    <property type="entry name" value="OS04G0513000 PROTEIN"/>
    <property type="match status" value="1"/>
</dbReference>
<dbReference type="KEGG" id="glj:GKIL_1467"/>
<proteinExistence type="predicted"/>
<protein>
    <recommendedName>
        <fullName evidence="4">Thylakoid lumen protein</fullName>
    </recommendedName>
</protein>
<sequence length="110" mass="12500">MSNPWIRTFFIGRATAEILLEKLEDAVTDLLSEVGKAEADWRDGLREFTEEVLTRAEAEQAETLIDLSAEGYTSRGTASSKQVERNVDELRAEVARLRSELQRFRNQEAP</sequence>
<evidence type="ECO:0008006" key="4">
    <source>
        <dbReference type="Google" id="ProtNLM"/>
    </source>
</evidence>
<feature type="coiled-coil region" evidence="1">
    <location>
        <begin position="80"/>
        <end position="107"/>
    </location>
</feature>
<feature type="coiled-coil region" evidence="1">
    <location>
        <begin position="13"/>
        <end position="40"/>
    </location>
</feature>
<dbReference type="InterPro" id="IPR040003">
    <property type="entry name" value="PG18-like"/>
</dbReference>
<organism evidence="2 3">
    <name type="scientific">Gloeobacter kilaueensis (strain ATCC BAA-2537 / CCAP 1431/1 / ULC 316 / JS1)</name>
    <dbReference type="NCBI Taxonomy" id="1183438"/>
    <lineage>
        <taxon>Bacteria</taxon>
        <taxon>Bacillati</taxon>
        <taxon>Cyanobacteriota</taxon>
        <taxon>Cyanophyceae</taxon>
        <taxon>Gloeobacterales</taxon>
        <taxon>Gloeobacteraceae</taxon>
        <taxon>Gloeobacter</taxon>
    </lineage>
</organism>
<dbReference type="RefSeq" id="WP_023172817.1">
    <property type="nucleotide sequence ID" value="NC_022600.1"/>
</dbReference>